<evidence type="ECO:0000313" key="2">
    <source>
        <dbReference type="EMBL" id="AOW11019.1"/>
    </source>
</evidence>
<proteinExistence type="predicted"/>
<keyword evidence="1" id="KW-0812">Transmembrane</keyword>
<name>A0AAC9I536_9FLAO</name>
<organism evidence="2 3">
    <name type="scientific">Flavobacterium gilvum</name>
    <dbReference type="NCBI Taxonomy" id="1492737"/>
    <lineage>
        <taxon>Bacteria</taxon>
        <taxon>Pseudomonadati</taxon>
        <taxon>Bacteroidota</taxon>
        <taxon>Flavobacteriia</taxon>
        <taxon>Flavobacteriales</taxon>
        <taxon>Flavobacteriaceae</taxon>
        <taxon>Flavobacterium</taxon>
    </lineage>
</organism>
<feature type="transmembrane region" description="Helical" evidence="1">
    <location>
        <begin position="79"/>
        <end position="100"/>
    </location>
</feature>
<dbReference type="AlphaFoldDB" id="A0AAC9I536"/>
<feature type="transmembrane region" description="Helical" evidence="1">
    <location>
        <begin position="41"/>
        <end position="59"/>
    </location>
</feature>
<keyword evidence="1" id="KW-1133">Transmembrane helix</keyword>
<sequence length="310" mass="34954">MNPKQLKFSLAVVINLLTAVIFGYYCFLGANFYTLGDKGKSIIIAVSIILLLIGTSLGAKKLKETKRNFKNNYILEKSLLVLFTVFMACSTYFLFSHYLVVSAQEKTIKSKLNDNINQAENIYVEYEQYVKNRVYIYSRQLDVAIFNKGGQPTVLARFGINKSGAVSLSTQKNIQIDKIKYLLLPPNFSQIKTNDSTWLASARKCVNDWEPISLVDVINSIETNTSNSLNQLVSFSKKTALNEIYPKFSLNPSLSFINVKNHFTTLGTPSPFSIVLAILVYFLMLLSYFITKRDSRGTGALETAKYEVEL</sequence>
<keyword evidence="1" id="KW-0472">Membrane</keyword>
<protein>
    <submittedName>
        <fullName evidence="2">Uncharacterized protein</fullName>
    </submittedName>
</protein>
<dbReference type="EMBL" id="CP017479">
    <property type="protein sequence ID" value="AOW11019.1"/>
    <property type="molecule type" value="Genomic_DNA"/>
</dbReference>
<dbReference type="RefSeq" id="WP_035637597.1">
    <property type="nucleotide sequence ID" value="NZ_CP017479.1"/>
</dbReference>
<keyword evidence="3" id="KW-1185">Reference proteome</keyword>
<dbReference type="Proteomes" id="UP000175968">
    <property type="component" value="Chromosome"/>
</dbReference>
<evidence type="ECO:0000256" key="1">
    <source>
        <dbReference type="SAM" id="Phobius"/>
    </source>
</evidence>
<feature type="transmembrane region" description="Helical" evidence="1">
    <location>
        <begin position="272"/>
        <end position="291"/>
    </location>
</feature>
<feature type="transmembrane region" description="Helical" evidence="1">
    <location>
        <begin position="12"/>
        <end position="35"/>
    </location>
</feature>
<evidence type="ECO:0000313" key="3">
    <source>
        <dbReference type="Proteomes" id="UP000175968"/>
    </source>
</evidence>
<accession>A0AAC9I536</accession>
<gene>
    <name evidence="2" type="ORF">EM308_16845</name>
</gene>
<reference evidence="2 3" key="1">
    <citation type="submission" date="2016-10" db="EMBL/GenBank/DDBJ databases">
        <title>Flavobacterium gilvum sp. nov., isolated from stream water.</title>
        <authorList>
            <person name="Shin S.-K."/>
            <person name="Cho Y.-J."/>
            <person name="Yi H."/>
        </authorList>
    </citation>
    <scope>NUCLEOTIDE SEQUENCE [LARGE SCALE GENOMIC DNA]</scope>
    <source>
        <strain evidence="2 3">EM1308</strain>
    </source>
</reference>
<dbReference type="KEGG" id="fgl:EM308_16845"/>